<dbReference type="Proteomes" id="UP000315389">
    <property type="component" value="Unassembled WGS sequence"/>
</dbReference>
<sequence>MAAMRIAVAGGTGTVGRYVVAAARARDLDVTVLSRSTGVDIKTGVGLDRALDGVRSVIDVTNVTTLSSRASRDFFTTVTRHLLRVGAKAGVRHHVALSIVGIDDIDASYYAGKLAQERAVIAGEVPYTIARTAQFHEFVGQMLERMRGPVAMLPEMPIRPVSAREVGEHLVTLAQGRAQGRATDLVGPVDELLADLARRQLAHDGVRRRVLEVRLPGAYGRGIASGALRGGEARDESSVTFDEWLHGEDHFRQLSGGDGPPRRM</sequence>
<accession>A0A542ZP85</accession>
<proteinExistence type="predicted"/>
<comment type="caution">
    <text evidence="1">The sequence shown here is derived from an EMBL/GenBank/DDBJ whole genome shotgun (WGS) entry which is preliminary data.</text>
</comment>
<dbReference type="EMBL" id="VFOS01000002">
    <property type="protein sequence ID" value="TQL62162.1"/>
    <property type="molecule type" value="Genomic_DNA"/>
</dbReference>
<dbReference type="GO" id="GO:0044877">
    <property type="term" value="F:protein-containing complex binding"/>
    <property type="evidence" value="ECO:0007669"/>
    <property type="project" value="TreeGrafter"/>
</dbReference>
<evidence type="ECO:0000313" key="2">
    <source>
        <dbReference type="Proteomes" id="UP000315389"/>
    </source>
</evidence>
<evidence type="ECO:0000313" key="1">
    <source>
        <dbReference type="EMBL" id="TQL62162.1"/>
    </source>
</evidence>
<keyword evidence="2" id="KW-1185">Reference proteome</keyword>
<reference evidence="1 2" key="1">
    <citation type="submission" date="2019-06" db="EMBL/GenBank/DDBJ databases">
        <title>Sequencing the genomes of 1000 actinobacteria strains.</title>
        <authorList>
            <person name="Klenk H.-P."/>
        </authorList>
    </citation>
    <scope>NUCLEOTIDE SEQUENCE [LARGE SCALE GENOMIC DNA]</scope>
    <source>
        <strain evidence="1 2">DSM 4813</strain>
    </source>
</reference>
<dbReference type="InterPro" id="IPR036291">
    <property type="entry name" value="NAD(P)-bd_dom_sf"/>
</dbReference>
<organism evidence="1 2">
    <name type="scientific">Rarobacter faecitabidus</name>
    <dbReference type="NCBI Taxonomy" id="13243"/>
    <lineage>
        <taxon>Bacteria</taxon>
        <taxon>Bacillati</taxon>
        <taxon>Actinomycetota</taxon>
        <taxon>Actinomycetes</taxon>
        <taxon>Micrococcales</taxon>
        <taxon>Rarobacteraceae</taxon>
        <taxon>Rarobacter</taxon>
    </lineage>
</organism>
<dbReference type="AlphaFoldDB" id="A0A542ZP85"/>
<dbReference type="InterPro" id="IPR051207">
    <property type="entry name" value="ComplexI_NDUFA9_subunit"/>
</dbReference>
<dbReference type="PANTHER" id="PTHR12126">
    <property type="entry name" value="NADH-UBIQUINONE OXIDOREDUCTASE 39 KDA SUBUNIT-RELATED"/>
    <property type="match status" value="1"/>
</dbReference>
<dbReference type="Gene3D" id="3.40.50.720">
    <property type="entry name" value="NAD(P)-binding Rossmann-like Domain"/>
    <property type="match status" value="1"/>
</dbReference>
<name>A0A542ZP85_RARFA</name>
<dbReference type="PANTHER" id="PTHR12126:SF11">
    <property type="entry name" value="NADH DEHYDROGENASE [UBIQUINONE] 1 ALPHA SUBCOMPLEX SUBUNIT 9, MITOCHONDRIAL"/>
    <property type="match status" value="1"/>
</dbReference>
<gene>
    <name evidence="1" type="ORF">FB461_1800</name>
</gene>
<protein>
    <submittedName>
        <fullName evidence="1">Uncharacterized protein YbjT (DUF2867 family)</fullName>
    </submittedName>
</protein>
<dbReference type="SUPFAM" id="SSF51735">
    <property type="entry name" value="NAD(P)-binding Rossmann-fold domains"/>
    <property type="match status" value="1"/>
</dbReference>